<organism evidence="1 2">
    <name type="scientific">Ficus carica</name>
    <name type="common">Common fig</name>
    <dbReference type="NCBI Taxonomy" id="3494"/>
    <lineage>
        <taxon>Eukaryota</taxon>
        <taxon>Viridiplantae</taxon>
        <taxon>Streptophyta</taxon>
        <taxon>Embryophyta</taxon>
        <taxon>Tracheophyta</taxon>
        <taxon>Spermatophyta</taxon>
        <taxon>Magnoliopsida</taxon>
        <taxon>eudicotyledons</taxon>
        <taxon>Gunneridae</taxon>
        <taxon>Pentapetalae</taxon>
        <taxon>rosids</taxon>
        <taxon>fabids</taxon>
        <taxon>Rosales</taxon>
        <taxon>Moraceae</taxon>
        <taxon>Ficeae</taxon>
        <taxon>Ficus</taxon>
    </lineage>
</organism>
<protein>
    <submittedName>
        <fullName evidence="1">Uncharacterized protein</fullName>
    </submittedName>
</protein>
<comment type="caution">
    <text evidence="1">The sequence shown here is derived from an EMBL/GenBank/DDBJ whole genome shotgun (WGS) entry which is preliminary data.</text>
</comment>
<accession>A0AA88AQ06</accession>
<reference evidence="1" key="1">
    <citation type="submission" date="2023-07" db="EMBL/GenBank/DDBJ databases">
        <title>draft genome sequence of fig (Ficus carica).</title>
        <authorList>
            <person name="Takahashi T."/>
            <person name="Nishimura K."/>
        </authorList>
    </citation>
    <scope>NUCLEOTIDE SEQUENCE</scope>
</reference>
<keyword evidence="2" id="KW-1185">Reference proteome</keyword>
<name>A0AA88AQ06_FICCA</name>
<evidence type="ECO:0000313" key="2">
    <source>
        <dbReference type="Proteomes" id="UP001187192"/>
    </source>
</evidence>
<dbReference type="EMBL" id="BTGU01000018">
    <property type="protein sequence ID" value="GMN44331.1"/>
    <property type="molecule type" value="Genomic_DNA"/>
</dbReference>
<gene>
    <name evidence="1" type="ORF">TIFTF001_013530</name>
</gene>
<sequence length="46" mass="4974">MSSSVLVGADALEDLLEPRDVVRGNYDGKGALVEYVGVWKVEVSYS</sequence>
<dbReference type="Proteomes" id="UP001187192">
    <property type="component" value="Unassembled WGS sequence"/>
</dbReference>
<evidence type="ECO:0000313" key="1">
    <source>
        <dbReference type="EMBL" id="GMN44331.1"/>
    </source>
</evidence>
<proteinExistence type="predicted"/>
<dbReference type="AlphaFoldDB" id="A0AA88AQ06"/>